<gene>
    <name evidence="1" type="ORF">BST83_02285</name>
</gene>
<comment type="caution">
    <text evidence="1">The sequence shown here is derived from an EMBL/GenBank/DDBJ whole genome shotgun (WGS) entry which is preliminary data.</text>
</comment>
<dbReference type="EMBL" id="MQUA01000013">
    <property type="protein sequence ID" value="PQB06141.1"/>
    <property type="molecule type" value="Genomic_DNA"/>
</dbReference>
<evidence type="ECO:0000313" key="2">
    <source>
        <dbReference type="Proteomes" id="UP000239522"/>
    </source>
</evidence>
<dbReference type="RefSeq" id="WP_104808402.1">
    <property type="nucleotide sequence ID" value="NZ_MQUA01000013.1"/>
</dbReference>
<dbReference type="AlphaFoldDB" id="A0A2S7KU24"/>
<reference evidence="1 2" key="1">
    <citation type="submission" date="2016-11" db="EMBL/GenBank/DDBJ databases">
        <title>Trade-off between light-utilization and light-protection in marine flavobacteria.</title>
        <authorList>
            <person name="Kumagai Y."/>
        </authorList>
    </citation>
    <scope>NUCLEOTIDE SEQUENCE [LARGE SCALE GENOMIC DNA]</scope>
    <source>
        <strain evidence="1 2">ATCC 700397</strain>
    </source>
</reference>
<organism evidence="1 2">
    <name type="scientific">Polaribacter filamentus</name>
    <dbReference type="NCBI Taxonomy" id="53483"/>
    <lineage>
        <taxon>Bacteria</taxon>
        <taxon>Pseudomonadati</taxon>
        <taxon>Bacteroidota</taxon>
        <taxon>Flavobacteriia</taxon>
        <taxon>Flavobacteriales</taxon>
        <taxon>Flavobacteriaceae</taxon>
    </lineage>
</organism>
<sequence>MNDILKDKLAPKTALDKDRYRSFEAFAKENQLEHQSIKVSAKEYVKKEIYHVKHANQTAHDLKKWIEKFNGVSTKYL</sequence>
<keyword evidence="2" id="KW-1185">Reference proteome</keyword>
<name>A0A2S7KU24_9FLAO</name>
<proteinExistence type="predicted"/>
<protein>
    <submittedName>
        <fullName evidence="1">Uncharacterized protein</fullName>
    </submittedName>
</protein>
<accession>A0A2S7KU24</accession>
<evidence type="ECO:0000313" key="1">
    <source>
        <dbReference type="EMBL" id="PQB06141.1"/>
    </source>
</evidence>
<dbReference type="Proteomes" id="UP000239522">
    <property type="component" value="Unassembled WGS sequence"/>
</dbReference>